<sequence length="153" mass="16666">MYRKIVLAIATAVLWVATLETKPAQAATFTFYSPGIYPFGLNYFTGEDTNANGLIELNELSDFFADKRQYWGQFALYDLTDVRSFRYPLGATSGLSYVIGNNNPKPELFGFGGLVASIPSPQPPTSVPEASTIIGLGVISLYGLLKKGSYNCD</sequence>
<feature type="signal peptide" evidence="1">
    <location>
        <begin position="1"/>
        <end position="26"/>
    </location>
</feature>
<proteinExistence type="predicted"/>
<dbReference type="AlphaFoldDB" id="A0A8J7C999"/>
<dbReference type="RefSeq" id="WP_190836922.1">
    <property type="nucleotide sequence ID" value="NZ_CAWPPI010000118.1"/>
</dbReference>
<dbReference type="InterPro" id="IPR018247">
    <property type="entry name" value="EF_Hand_1_Ca_BS"/>
</dbReference>
<evidence type="ECO:0000313" key="3">
    <source>
        <dbReference type="Proteomes" id="UP000629098"/>
    </source>
</evidence>
<evidence type="ECO:0000256" key="1">
    <source>
        <dbReference type="SAM" id="SignalP"/>
    </source>
</evidence>
<dbReference type="PROSITE" id="PS00018">
    <property type="entry name" value="EF_HAND_1"/>
    <property type="match status" value="1"/>
</dbReference>
<protein>
    <recommendedName>
        <fullName evidence="4">PEP-CTERM sorting domain-containing protein</fullName>
    </recommendedName>
</protein>
<keyword evidence="1" id="KW-0732">Signal</keyword>
<accession>A0A8J7C999</accession>
<reference evidence="2" key="1">
    <citation type="submission" date="2020-09" db="EMBL/GenBank/DDBJ databases">
        <title>Iningainema tapete sp. nov. (Scytonemataceae, Cyanobacteria) from greenhouses in central Florida (USA) produces two types of nodularin with biosynthetic potential for microcystin-LR and anabaenopeptins.</title>
        <authorList>
            <person name="Berthold D.E."/>
            <person name="Lefler F.W."/>
            <person name="Huang I.-S."/>
            <person name="Abdulla H."/>
            <person name="Zimba P.V."/>
            <person name="Laughinghouse H.D. IV."/>
        </authorList>
    </citation>
    <scope>NUCLEOTIDE SEQUENCE</scope>
    <source>
        <strain evidence="2">BLCCT55</strain>
    </source>
</reference>
<name>A0A8J7C999_9CYAN</name>
<dbReference type="Proteomes" id="UP000629098">
    <property type="component" value="Unassembled WGS sequence"/>
</dbReference>
<comment type="caution">
    <text evidence="2">The sequence shown here is derived from an EMBL/GenBank/DDBJ whole genome shotgun (WGS) entry which is preliminary data.</text>
</comment>
<evidence type="ECO:0008006" key="4">
    <source>
        <dbReference type="Google" id="ProtNLM"/>
    </source>
</evidence>
<organism evidence="2 3">
    <name type="scientific">Iningainema tapete BLCC-T55</name>
    <dbReference type="NCBI Taxonomy" id="2748662"/>
    <lineage>
        <taxon>Bacteria</taxon>
        <taxon>Bacillati</taxon>
        <taxon>Cyanobacteriota</taxon>
        <taxon>Cyanophyceae</taxon>
        <taxon>Nostocales</taxon>
        <taxon>Scytonemataceae</taxon>
        <taxon>Iningainema tapete</taxon>
    </lineage>
</organism>
<keyword evidence="3" id="KW-1185">Reference proteome</keyword>
<feature type="chain" id="PRO_5035313983" description="PEP-CTERM sorting domain-containing protein" evidence="1">
    <location>
        <begin position="27"/>
        <end position="153"/>
    </location>
</feature>
<dbReference type="EMBL" id="JACXAE010000118">
    <property type="protein sequence ID" value="MBD2777869.1"/>
    <property type="molecule type" value="Genomic_DNA"/>
</dbReference>
<evidence type="ECO:0000313" key="2">
    <source>
        <dbReference type="EMBL" id="MBD2777869.1"/>
    </source>
</evidence>
<gene>
    <name evidence="2" type="ORF">ICL16_38965</name>
</gene>